<protein>
    <recommendedName>
        <fullName evidence="3">BAG domain-containing protein</fullName>
    </recommendedName>
</protein>
<feature type="region of interest" description="Disordered" evidence="2">
    <location>
        <begin position="302"/>
        <end position="409"/>
    </location>
</feature>
<feature type="compositionally biased region" description="Acidic residues" evidence="2">
    <location>
        <begin position="162"/>
        <end position="172"/>
    </location>
</feature>
<dbReference type="GO" id="GO:0051087">
    <property type="term" value="F:protein-folding chaperone binding"/>
    <property type="evidence" value="ECO:0007669"/>
    <property type="project" value="InterPro"/>
</dbReference>
<dbReference type="InterPro" id="IPR039773">
    <property type="entry name" value="BAG_chaperone_regulator"/>
</dbReference>
<dbReference type="SUPFAM" id="SSF54236">
    <property type="entry name" value="Ubiquitin-like"/>
    <property type="match status" value="1"/>
</dbReference>
<accession>A0AA39QVJ4</accession>
<dbReference type="GO" id="GO:0016020">
    <property type="term" value="C:membrane"/>
    <property type="evidence" value="ECO:0007669"/>
    <property type="project" value="TreeGrafter"/>
</dbReference>
<gene>
    <name evidence="4" type="ORF">JMJ35_007344</name>
</gene>
<dbReference type="InterPro" id="IPR003103">
    <property type="entry name" value="BAG_domain"/>
</dbReference>
<evidence type="ECO:0000259" key="3">
    <source>
        <dbReference type="PROSITE" id="PS51035"/>
    </source>
</evidence>
<proteinExistence type="predicted"/>
<feature type="region of interest" description="Disordered" evidence="2">
    <location>
        <begin position="148"/>
        <end position="200"/>
    </location>
</feature>
<dbReference type="Gene3D" id="1.20.58.120">
    <property type="entry name" value="BAG domain"/>
    <property type="match status" value="1"/>
</dbReference>
<comment type="caution">
    <text evidence="4">The sequence shown here is derived from an EMBL/GenBank/DDBJ whole genome shotgun (WGS) entry which is preliminary data.</text>
</comment>
<dbReference type="SUPFAM" id="SSF63491">
    <property type="entry name" value="BAG domain"/>
    <property type="match status" value="1"/>
</dbReference>
<dbReference type="InterPro" id="IPR036533">
    <property type="entry name" value="BAG_dom_sf"/>
</dbReference>
<reference evidence="4" key="1">
    <citation type="submission" date="2023-03" db="EMBL/GenBank/DDBJ databases">
        <title>Complete genome of Cladonia borealis.</title>
        <authorList>
            <person name="Park H."/>
        </authorList>
    </citation>
    <scope>NUCLEOTIDE SEQUENCE</scope>
    <source>
        <strain evidence="4">ANT050790</strain>
    </source>
</reference>
<evidence type="ECO:0000313" key="4">
    <source>
        <dbReference type="EMBL" id="KAK0509950.1"/>
    </source>
</evidence>
<dbReference type="Pfam" id="PF02179">
    <property type="entry name" value="BAG"/>
    <property type="match status" value="1"/>
</dbReference>
<dbReference type="GO" id="GO:0005634">
    <property type="term" value="C:nucleus"/>
    <property type="evidence" value="ECO:0007669"/>
    <property type="project" value="TreeGrafter"/>
</dbReference>
<feature type="compositionally biased region" description="Basic residues" evidence="2">
    <location>
        <begin position="329"/>
        <end position="343"/>
    </location>
</feature>
<feature type="domain" description="BAG" evidence="3">
    <location>
        <begin position="420"/>
        <end position="479"/>
    </location>
</feature>
<dbReference type="AlphaFoldDB" id="A0AA39QVJ4"/>
<evidence type="ECO:0000313" key="5">
    <source>
        <dbReference type="Proteomes" id="UP001166286"/>
    </source>
</evidence>
<keyword evidence="5" id="KW-1185">Reference proteome</keyword>
<feature type="compositionally biased region" description="Low complexity" evidence="2">
    <location>
        <begin position="347"/>
        <end position="377"/>
    </location>
</feature>
<dbReference type="GO" id="GO:0005829">
    <property type="term" value="C:cytosol"/>
    <property type="evidence" value="ECO:0007669"/>
    <property type="project" value="TreeGrafter"/>
</dbReference>
<evidence type="ECO:0000256" key="1">
    <source>
        <dbReference type="ARBA" id="ARBA00023186"/>
    </source>
</evidence>
<feature type="compositionally biased region" description="Polar residues" evidence="2">
    <location>
        <begin position="391"/>
        <end position="409"/>
    </location>
</feature>
<dbReference type="GO" id="GO:0050821">
    <property type="term" value="P:protein stabilization"/>
    <property type="evidence" value="ECO:0007669"/>
    <property type="project" value="TreeGrafter"/>
</dbReference>
<dbReference type="Gene3D" id="3.10.20.90">
    <property type="entry name" value="Phosphatidylinositol 3-kinase Catalytic Subunit, Chain A, domain 1"/>
    <property type="match status" value="1"/>
</dbReference>
<organism evidence="4 5">
    <name type="scientific">Cladonia borealis</name>
    <dbReference type="NCBI Taxonomy" id="184061"/>
    <lineage>
        <taxon>Eukaryota</taxon>
        <taxon>Fungi</taxon>
        <taxon>Dikarya</taxon>
        <taxon>Ascomycota</taxon>
        <taxon>Pezizomycotina</taxon>
        <taxon>Lecanoromycetes</taxon>
        <taxon>OSLEUM clade</taxon>
        <taxon>Lecanoromycetidae</taxon>
        <taxon>Lecanorales</taxon>
        <taxon>Lecanorineae</taxon>
        <taxon>Cladoniaceae</taxon>
        <taxon>Cladonia</taxon>
    </lineage>
</organism>
<name>A0AA39QVJ4_9LECA</name>
<dbReference type="PANTHER" id="PTHR12329">
    <property type="entry name" value="BCL2-ASSOCIATED ATHANOGENE"/>
    <property type="match status" value="1"/>
</dbReference>
<sequence>MIDAGCGQYQENFERKDSRDVLASKKESHHIIPLPSTNHTTGQQKYLKVASSLVSEGLTLATSQLQALYTSLPPSLQAYIDLASQTIHRNLPHQLQKYSLAPPEGTSSIVANLDPTTIATAWILPLIALLFFMTRNYWHGVRSGEYSPATQYGGAPPRVTEGDYEYLDEDDYNPQNRYRGERNDSYNFPRTRQADPPLDPDILIMKHKGTTYPLHFPPYDIAEGRISVGDLRKVAAKATGTRDPRCIKLLYKGKSLRDDHRPCKEENLKQNSEILCVISSEPYRGGDDGNASSSSASSEMLANGIDDMGRGGGPRVDVDGTIISDREPKKRRNHRGGRQKKRRDPSPSRASPPSSSTSTFLQPPTSTSTTTTNGSSSRQPSPHRPAEQKKPSTPSEALDQISTSFHQTFKPQCERFISHPPSDPKTRDFEYKKLSEGILAQVILKLDGVETEGDEGVRARRKELVRETQAWLGRLDERGRR</sequence>
<dbReference type="PROSITE" id="PS51035">
    <property type="entry name" value="BAG"/>
    <property type="match status" value="1"/>
</dbReference>
<dbReference type="Proteomes" id="UP001166286">
    <property type="component" value="Unassembled WGS sequence"/>
</dbReference>
<dbReference type="GO" id="GO:0000774">
    <property type="term" value="F:adenyl-nucleotide exchange factor activity"/>
    <property type="evidence" value="ECO:0007669"/>
    <property type="project" value="TreeGrafter"/>
</dbReference>
<dbReference type="EMBL" id="JAFEKC020000017">
    <property type="protein sequence ID" value="KAK0509950.1"/>
    <property type="molecule type" value="Genomic_DNA"/>
</dbReference>
<dbReference type="InterPro" id="IPR029071">
    <property type="entry name" value="Ubiquitin-like_domsf"/>
</dbReference>
<dbReference type="PANTHER" id="PTHR12329:SF16">
    <property type="entry name" value="BAG FAMILY MOLECULAR CHAPERONE REGULATOR 1"/>
    <property type="match status" value="1"/>
</dbReference>
<keyword evidence="1" id="KW-0143">Chaperone</keyword>
<evidence type="ECO:0000256" key="2">
    <source>
        <dbReference type="SAM" id="MobiDB-lite"/>
    </source>
</evidence>